<protein>
    <recommendedName>
        <fullName evidence="4">Secreted protein</fullName>
    </recommendedName>
</protein>
<feature type="signal peptide" evidence="1">
    <location>
        <begin position="1"/>
        <end position="26"/>
    </location>
</feature>
<accession>A0AAJ0B753</accession>
<feature type="chain" id="PRO_5042543208" description="Secreted protein" evidence="1">
    <location>
        <begin position="27"/>
        <end position="73"/>
    </location>
</feature>
<keyword evidence="1" id="KW-0732">Signal</keyword>
<dbReference type="AlphaFoldDB" id="A0AAJ0B753"/>
<organism evidence="2 3">
    <name type="scientific">Echria macrotheca</name>
    <dbReference type="NCBI Taxonomy" id="438768"/>
    <lineage>
        <taxon>Eukaryota</taxon>
        <taxon>Fungi</taxon>
        <taxon>Dikarya</taxon>
        <taxon>Ascomycota</taxon>
        <taxon>Pezizomycotina</taxon>
        <taxon>Sordariomycetes</taxon>
        <taxon>Sordariomycetidae</taxon>
        <taxon>Sordariales</taxon>
        <taxon>Schizotheciaceae</taxon>
        <taxon>Echria</taxon>
    </lineage>
</organism>
<dbReference type="Proteomes" id="UP001239445">
    <property type="component" value="Unassembled WGS sequence"/>
</dbReference>
<dbReference type="EMBL" id="MU839839">
    <property type="protein sequence ID" value="KAK1752455.1"/>
    <property type="molecule type" value="Genomic_DNA"/>
</dbReference>
<evidence type="ECO:0000256" key="1">
    <source>
        <dbReference type="SAM" id="SignalP"/>
    </source>
</evidence>
<evidence type="ECO:0000313" key="2">
    <source>
        <dbReference type="EMBL" id="KAK1752455.1"/>
    </source>
</evidence>
<keyword evidence="3" id="KW-1185">Reference proteome</keyword>
<gene>
    <name evidence="2" type="ORF">QBC47DRAFT_388540</name>
</gene>
<proteinExistence type="predicted"/>
<name>A0AAJ0B753_9PEZI</name>
<comment type="caution">
    <text evidence="2">The sequence shown here is derived from an EMBL/GenBank/DDBJ whole genome shotgun (WGS) entry which is preliminary data.</text>
</comment>
<evidence type="ECO:0000313" key="3">
    <source>
        <dbReference type="Proteomes" id="UP001239445"/>
    </source>
</evidence>
<evidence type="ECO:0008006" key="4">
    <source>
        <dbReference type="Google" id="ProtNLM"/>
    </source>
</evidence>
<reference evidence="2" key="1">
    <citation type="submission" date="2023-06" db="EMBL/GenBank/DDBJ databases">
        <title>Genome-scale phylogeny and comparative genomics of the fungal order Sordariales.</title>
        <authorList>
            <consortium name="Lawrence Berkeley National Laboratory"/>
            <person name="Hensen N."/>
            <person name="Bonometti L."/>
            <person name="Westerberg I."/>
            <person name="Brannstrom I.O."/>
            <person name="Guillou S."/>
            <person name="Cros-Aarteil S."/>
            <person name="Calhoun S."/>
            <person name="Haridas S."/>
            <person name="Kuo A."/>
            <person name="Mondo S."/>
            <person name="Pangilinan J."/>
            <person name="Riley R."/>
            <person name="Labutti K."/>
            <person name="Andreopoulos B."/>
            <person name="Lipzen A."/>
            <person name="Chen C."/>
            <person name="Yanf M."/>
            <person name="Daum C."/>
            <person name="Ng V."/>
            <person name="Clum A."/>
            <person name="Steindorff A."/>
            <person name="Ohm R."/>
            <person name="Martin F."/>
            <person name="Silar P."/>
            <person name="Natvig D."/>
            <person name="Lalanne C."/>
            <person name="Gautier V."/>
            <person name="Ament-Velasquez S.L."/>
            <person name="Kruys A."/>
            <person name="Hutchinson M.I."/>
            <person name="Powell A.J."/>
            <person name="Barry K."/>
            <person name="Miller A.N."/>
            <person name="Grigoriev I.V."/>
            <person name="Debuchy R."/>
            <person name="Gladieux P."/>
            <person name="Thoren M.H."/>
            <person name="Johannesson H."/>
        </authorList>
    </citation>
    <scope>NUCLEOTIDE SEQUENCE</scope>
    <source>
        <strain evidence="2">PSN4</strain>
    </source>
</reference>
<sequence>MAWRCFGVGLDYCIMGVLWMAHRCFCGCGRKGGYDEMGLGEGMCTPKSRLARVVHEWTAPVDSLIQDMTTTRW</sequence>